<dbReference type="InterPro" id="IPR036388">
    <property type="entry name" value="WH-like_DNA-bd_sf"/>
</dbReference>
<dbReference type="EMBL" id="JAIWIY010000001">
    <property type="protein sequence ID" value="MCA2096911.1"/>
    <property type="molecule type" value="Genomic_DNA"/>
</dbReference>
<evidence type="ECO:0000313" key="2">
    <source>
        <dbReference type="Proteomes" id="UP001198374"/>
    </source>
</evidence>
<accession>A0ABS7Z2B5</accession>
<keyword evidence="2" id="KW-1185">Reference proteome</keyword>
<proteinExistence type="predicted"/>
<sequence length="160" mass="18762">MTAAYYTILPAEIRLDKRLSAFEKILYSDILALANKKGYCYATNQYFAKTYQMSISSISHAISKLVEFDFIKRIYEYKDNTKMIERRKLYVQINHNTFIKNLPYSLAENTKQGIGENCEDNNINMNNIKNNIDHTTKVSMENSSRPPKKYDYLQAMLDRI</sequence>
<reference evidence="2" key="1">
    <citation type="submission" date="2023-07" db="EMBL/GenBank/DDBJ databases">
        <title>FDA dAtabase for Regulatory Grade micrObial Sequences (FDA-ARGOS): Supporting development and validation of Infectious Disease Dx tests.</title>
        <authorList>
            <person name="Sproer C."/>
            <person name="Gronow S."/>
            <person name="Severitt S."/>
            <person name="Schroder I."/>
            <person name="Tallon L."/>
            <person name="Sadzewicz L."/>
            <person name="Zhao X."/>
            <person name="Boylan J."/>
            <person name="Ott S."/>
            <person name="Bowen H."/>
            <person name="Vavikolanu K."/>
            <person name="Hazen T."/>
            <person name="Aluvathingal J."/>
            <person name="Nadendla S."/>
            <person name="Lowell S."/>
            <person name="Myers T."/>
            <person name="Yan Y."/>
        </authorList>
    </citation>
    <scope>NUCLEOTIDE SEQUENCE [LARGE SCALE GENOMIC DNA]</scope>
    <source>
        <strain evidence="2">FDAARGOS_1538</strain>
    </source>
</reference>
<protein>
    <submittedName>
        <fullName evidence="1">Helix-turn-helix domain-containing protein</fullName>
    </submittedName>
</protein>
<name>A0ABS7Z2B5_9FIRM</name>
<comment type="caution">
    <text evidence="1">The sequence shown here is derived from an EMBL/GenBank/DDBJ whole genome shotgun (WGS) entry which is preliminary data.</text>
</comment>
<gene>
    <name evidence="1" type="ORF">LDJ82_08400</name>
</gene>
<dbReference type="Proteomes" id="UP001198374">
    <property type="component" value="Unassembled WGS sequence"/>
</dbReference>
<evidence type="ECO:0000313" key="1">
    <source>
        <dbReference type="EMBL" id="MCA2096911.1"/>
    </source>
</evidence>
<dbReference type="Pfam" id="PF13730">
    <property type="entry name" value="HTH_36"/>
    <property type="match status" value="1"/>
</dbReference>
<dbReference type="RefSeq" id="WP_209771189.1">
    <property type="nucleotide sequence ID" value="NZ_JAGGLO010000001.1"/>
</dbReference>
<dbReference type="Gene3D" id="1.10.10.10">
    <property type="entry name" value="Winged helix-like DNA-binding domain superfamily/Winged helix DNA-binding domain"/>
    <property type="match status" value="1"/>
</dbReference>
<organism evidence="1 2">
    <name type="scientific">Anaerococcus degeneri</name>
    <dbReference type="NCBI Taxonomy" id="361500"/>
    <lineage>
        <taxon>Bacteria</taxon>
        <taxon>Bacillati</taxon>
        <taxon>Bacillota</taxon>
        <taxon>Tissierellia</taxon>
        <taxon>Tissierellales</taxon>
        <taxon>Peptoniphilaceae</taxon>
        <taxon>Anaerococcus</taxon>
    </lineage>
</organism>